<reference evidence="1 2" key="1">
    <citation type="journal article" date="2020" name="bioRxiv">
        <title>Whole genome comparisons of ergot fungi reveals the divergence and evolution of species within the genus Claviceps are the result of varying mechanisms driving genome evolution and host range expansion.</title>
        <authorList>
            <person name="Wyka S.A."/>
            <person name="Mondo S.J."/>
            <person name="Liu M."/>
            <person name="Dettman J."/>
            <person name="Nalam V."/>
            <person name="Broders K.D."/>
        </authorList>
    </citation>
    <scope>NUCLEOTIDE SEQUENCE [LARGE SCALE GENOMIC DNA]</scope>
    <source>
        <strain evidence="1 2">LM576</strain>
    </source>
</reference>
<dbReference type="AlphaFoldDB" id="A0A9P7PWS3"/>
<accession>A0A9P7PWS3</accession>
<dbReference type="EMBL" id="SRQM01000463">
    <property type="protein sequence ID" value="KAG6109893.1"/>
    <property type="molecule type" value="Genomic_DNA"/>
</dbReference>
<name>A0A9P7PWS3_9HYPO</name>
<gene>
    <name evidence="1" type="ORF">E4U13_005638</name>
</gene>
<evidence type="ECO:0000313" key="2">
    <source>
        <dbReference type="Proteomes" id="UP000732380"/>
    </source>
</evidence>
<keyword evidence="2" id="KW-1185">Reference proteome</keyword>
<protein>
    <submittedName>
        <fullName evidence="1">Uncharacterized protein</fullName>
    </submittedName>
</protein>
<sequence>MGKDSEKIPDLSREKNETWFVQAKLELVGKGIFYPCIQTETQFAWEQVAWNNERRTTYSRDQAKAISILGASLGTEDKVFLILHQDNAMDFWNALKGKYEETSQYKHSILPPQILLQGPRITVIP</sequence>
<comment type="caution">
    <text evidence="1">The sequence shown here is derived from an EMBL/GenBank/DDBJ whole genome shotgun (WGS) entry which is preliminary data.</text>
</comment>
<dbReference type="Proteomes" id="UP000732380">
    <property type="component" value="Unassembled WGS sequence"/>
</dbReference>
<organism evidence="1 2">
    <name type="scientific">Claviceps humidiphila</name>
    <dbReference type="NCBI Taxonomy" id="1294629"/>
    <lineage>
        <taxon>Eukaryota</taxon>
        <taxon>Fungi</taxon>
        <taxon>Dikarya</taxon>
        <taxon>Ascomycota</taxon>
        <taxon>Pezizomycotina</taxon>
        <taxon>Sordariomycetes</taxon>
        <taxon>Hypocreomycetidae</taxon>
        <taxon>Hypocreales</taxon>
        <taxon>Clavicipitaceae</taxon>
        <taxon>Claviceps</taxon>
    </lineage>
</organism>
<evidence type="ECO:0000313" key="1">
    <source>
        <dbReference type="EMBL" id="KAG6109893.1"/>
    </source>
</evidence>
<proteinExistence type="predicted"/>